<gene>
    <name evidence="2" type="ORF">SAMN05421687_104249</name>
</gene>
<dbReference type="Gene3D" id="1.20.5.420">
    <property type="entry name" value="Immunoglobulin FC, subunit C"/>
    <property type="match status" value="1"/>
</dbReference>
<dbReference type="OrthoDB" id="384795at2"/>
<dbReference type="Pfam" id="PF08818">
    <property type="entry name" value="DUF1801"/>
    <property type="match status" value="1"/>
</dbReference>
<evidence type="ECO:0000313" key="3">
    <source>
        <dbReference type="Proteomes" id="UP000187608"/>
    </source>
</evidence>
<dbReference type="SUPFAM" id="SSF159888">
    <property type="entry name" value="YdhG-like"/>
    <property type="match status" value="1"/>
</dbReference>
<keyword evidence="3" id="KW-1185">Reference proteome</keyword>
<dbReference type="InterPro" id="IPR014922">
    <property type="entry name" value="YdhG-like"/>
</dbReference>
<accession>A0A1N7J9Z4</accession>
<dbReference type="Proteomes" id="UP000187608">
    <property type="component" value="Unassembled WGS sequence"/>
</dbReference>
<protein>
    <recommendedName>
        <fullName evidence="1">YdhG-like domain-containing protein</fullName>
    </recommendedName>
</protein>
<sequence>METFAEYLDSLTEPEQRDRVEEVLTWVENEFPQLKERVGWNQPMFLDHGTYIIGFSVAKNHMAVSPEKEGIEHFSEAIKAAGYDHTRMLMRIPWTKPVDYELLREMISFNIEDKKDYTTFWR</sequence>
<organism evidence="2 3">
    <name type="scientific">Salimicrobium flavidum</name>
    <dbReference type="NCBI Taxonomy" id="570947"/>
    <lineage>
        <taxon>Bacteria</taxon>
        <taxon>Bacillati</taxon>
        <taxon>Bacillota</taxon>
        <taxon>Bacilli</taxon>
        <taxon>Bacillales</taxon>
        <taxon>Bacillaceae</taxon>
        <taxon>Salimicrobium</taxon>
    </lineage>
</organism>
<dbReference type="Gene3D" id="3.90.1150.200">
    <property type="match status" value="1"/>
</dbReference>
<reference evidence="3" key="1">
    <citation type="submission" date="2017-01" db="EMBL/GenBank/DDBJ databases">
        <authorList>
            <person name="Varghese N."/>
            <person name="Submissions S."/>
        </authorList>
    </citation>
    <scope>NUCLEOTIDE SEQUENCE [LARGE SCALE GENOMIC DNA]</scope>
    <source>
        <strain evidence="3">DSM 23127</strain>
    </source>
</reference>
<proteinExistence type="predicted"/>
<evidence type="ECO:0000313" key="2">
    <source>
        <dbReference type="EMBL" id="SIS46173.1"/>
    </source>
</evidence>
<dbReference type="STRING" id="570947.SAMN05421687_104249"/>
<dbReference type="EMBL" id="FTOC01000004">
    <property type="protein sequence ID" value="SIS46173.1"/>
    <property type="molecule type" value="Genomic_DNA"/>
</dbReference>
<dbReference type="AlphaFoldDB" id="A0A1N7J9Z4"/>
<evidence type="ECO:0000259" key="1">
    <source>
        <dbReference type="Pfam" id="PF08818"/>
    </source>
</evidence>
<name>A0A1N7J9Z4_9BACI</name>
<feature type="domain" description="YdhG-like" evidence="1">
    <location>
        <begin position="16"/>
        <end position="111"/>
    </location>
</feature>
<dbReference type="RefSeq" id="WP_076558484.1">
    <property type="nucleotide sequence ID" value="NZ_FTOC01000004.1"/>
</dbReference>